<dbReference type="InterPro" id="IPR001611">
    <property type="entry name" value="Leu-rich_rpt"/>
</dbReference>
<feature type="domain" description="BED-type" evidence="14">
    <location>
        <begin position="7"/>
        <end position="73"/>
    </location>
</feature>
<dbReference type="GO" id="GO:0008234">
    <property type="term" value="F:cysteine-type peptidase activity"/>
    <property type="evidence" value="ECO:0007669"/>
    <property type="project" value="InterPro"/>
</dbReference>
<dbReference type="PANTHER" id="PTHR33463:SF187">
    <property type="entry name" value="AND NB-ARC DOMAIN DISEASE RESISTANCE PROTEIN, PUTATIVE-RELATED"/>
    <property type="match status" value="1"/>
</dbReference>
<sequence>MSRRGGRPKSEIWEHVTKLDGKRVRCNHCGFEFAESAHRIKSHLSQTKYNGIRSCTQFAQPKTTLHSNQRDNSESSSKNVEEDLITLQGEQQKCKQVGPFFVSNMLDQPDLKLIQYAFNMSLDQREIVFSSAYSYLNRFEFTTLKPKSLLDSQVIDTLVENLTNIERKKKNRPLNWYLPVTFSIFIPIHVQKNAQGHFYLYIVDLKKQEVQILDSLSQFIDKKDRDKTTQKLLLALDELFIDDITGKSGTFTKFHVTISEGVLSQSNEYDCGIFVVNFMQQSDNYVNKIPSFQFHSDEERLDLALKLLKSDLNMERERLYDAAKHQYEHGRDQEDHLDSSGIKRKRVDTCKAFSKDVEIKSADITELSYSHISFRNNNVGMEKGHTKGYPIPTTDIIGQKFEGYKDQIWKWVMEDEVSIIGVWGMGGVGKTALVTHIHNMLLQEHDASEYDHIIWVTVSQNYSIYELQRIIARSIDLDISEEYEAKRIAGILLHAFKKMKKCVVVLDDVWDYISLEEVGFPALNQAGIKLILTSRSWEVCQSMNCKHNIITMETLSYGDALNLFKKTLGVFETLPSEVKDLAKGVMQQCEGLPLAIITIARSMKGKQDLREWKHMYGSLCNLENGQYDMDKWVFPVLRRSYDHLTNKKLQEYFLYCAVCNHRSFIFENWFDERKSLEEKYNEVHSLIKKLKNNSLLLEGTYGSEFEFHSMVKGMGVSIVKENHKIMESTYRCLTKIPHESEWTKELEQVFLMGNDIAEISDGISPRCSKLSTLLLDWNTSLKFICDDFFINMPTLRVLDLSHTSIECLPKSISNLESLVALLLSYCESLKNVPSLANLQRLISLDLSHTAISEAPHGLELLINLRSLNLLGTVQLKMSTASIIPKLTKLQCLYLNCIAESMDVRAQDLQVLKELENVSVNFCDVQEFNAYMKSHLHHCGLKSYYFYLSKEKTSPSKFIGDPSNEGMKMVRLVGIELEYLCCLSPFSHLKDLSIERCNSIKKLLTPELSAQLQNLERLSVEKCGSLKEIFSITSGDEEEDDDEDYCYINPFEDIISVPKLEFLRLEDLPELNFVCKGILLCHSPLRLDFGRCPKLLLPPQMEKMMPNCIPVITYF</sequence>
<gene>
    <name evidence="15" type="ORF">G2W53_011253</name>
</gene>
<dbReference type="SUPFAM" id="SSF54001">
    <property type="entry name" value="Cysteine proteinases"/>
    <property type="match status" value="1"/>
</dbReference>
<dbReference type="InterPro" id="IPR038765">
    <property type="entry name" value="Papain-like_cys_pep_sf"/>
</dbReference>
<dbReference type="Gene3D" id="3.40.50.300">
    <property type="entry name" value="P-loop containing nucleotide triphosphate hydrolases"/>
    <property type="match status" value="1"/>
</dbReference>
<protein>
    <submittedName>
        <fullName evidence="15">Putative disease resistance protein</fullName>
    </submittedName>
</protein>
<dbReference type="InterPro" id="IPR042197">
    <property type="entry name" value="Apaf_helical"/>
</dbReference>
<dbReference type="GO" id="GO:0006952">
    <property type="term" value="P:defense response"/>
    <property type="evidence" value="ECO:0007669"/>
    <property type="project" value="UniProtKB-KW"/>
</dbReference>
<dbReference type="InterPro" id="IPR002182">
    <property type="entry name" value="NB-ARC"/>
</dbReference>
<keyword evidence="9" id="KW-0862">Zinc</keyword>
<keyword evidence="8" id="KW-0611">Plant defense</keyword>
<keyword evidence="6 11" id="KW-0863">Zinc-finger</keyword>
<dbReference type="Gene3D" id="1.10.8.430">
    <property type="entry name" value="Helical domain of apoptotic protease-activating factors"/>
    <property type="match status" value="1"/>
</dbReference>
<dbReference type="InterPro" id="IPR003656">
    <property type="entry name" value="Znf_BED"/>
</dbReference>
<dbReference type="PROSITE" id="PS50600">
    <property type="entry name" value="ULP_PROTEASE"/>
    <property type="match status" value="1"/>
</dbReference>
<dbReference type="Gene3D" id="3.80.10.10">
    <property type="entry name" value="Ribonuclease Inhibitor"/>
    <property type="match status" value="1"/>
</dbReference>
<feature type="domain" description="Ubiquitin-like protease family profile" evidence="13">
    <location>
        <begin position="77"/>
        <end position="282"/>
    </location>
</feature>
<keyword evidence="5" id="KW-0547">Nucleotide-binding</keyword>
<evidence type="ECO:0000313" key="16">
    <source>
        <dbReference type="Proteomes" id="UP000634136"/>
    </source>
</evidence>
<dbReference type="Pfam" id="PF13855">
    <property type="entry name" value="LRR_8"/>
    <property type="match status" value="1"/>
</dbReference>
<dbReference type="InterPro" id="IPR032675">
    <property type="entry name" value="LRR_dom_sf"/>
</dbReference>
<organism evidence="15 16">
    <name type="scientific">Senna tora</name>
    <dbReference type="NCBI Taxonomy" id="362788"/>
    <lineage>
        <taxon>Eukaryota</taxon>
        <taxon>Viridiplantae</taxon>
        <taxon>Streptophyta</taxon>
        <taxon>Embryophyta</taxon>
        <taxon>Tracheophyta</taxon>
        <taxon>Spermatophyta</taxon>
        <taxon>Magnoliopsida</taxon>
        <taxon>eudicotyledons</taxon>
        <taxon>Gunneridae</taxon>
        <taxon>Pentapetalae</taxon>
        <taxon>rosids</taxon>
        <taxon>fabids</taxon>
        <taxon>Fabales</taxon>
        <taxon>Fabaceae</taxon>
        <taxon>Caesalpinioideae</taxon>
        <taxon>Cassia clade</taxon>
        <taxon>Senna</taxon>
    </lineage>
</organism>
<comment type="similarity">
    <text evidence="1">Belongs to the peptidase C48 family.</text>
</comment>
<keyword evidence="7" id="KW-0378">Hydrolase</keyword>
<evidence type="ECO:0000256" key="9">
    <source>
        <dbReference type="ARBA" id="ARBA00022833"/>
    </source>
</evidence>
<dbReference type="GO" id="GO:0005524">
    <property type="term" value="F:ATP binding"/>
    <property type="evidence" value="ECO:0007669"/>
    <property type="project" value="UniProtKB-KW"/>
</dbReference>
<dbReference type="EMBL" id="JAAIUW010000004">
    <property type="protein sequence ID" value="KAF7836394.1"/>
    <property type="molecule type" value="Genomic_DNA"/>
</dbReference>
<evidence type="ECO:0000256" key="6">
    <source>
        <dbReference type="ARBA" id="ARBA00022771"/>
    </source>
</evidence>
<evidence type="ECO:0000256" key="10">
    <source>
        <dbReference type="ARBA" id="ARBA00022840"/>
    </source>
</evidence>
<evidence type="ECO:0000256" key="11">
    <source>
        <dbReference type="PROSITE-ProRule" id="PRU00027"/>
    </source>
</evidence>
<dbReference type="Pfam" id="PF00931">
    <property type="entry name" value="NB-ARC"/>
    <property type="match status" value="1"/>
</dbReference>
<keyword evidence="10" id="KW-0067">ATP-binding</keyword>
<dbReference type="GO" id="GO:0006508">
    <property type="term" value="P:proteolysis"/>
    <property type="evidence" value="ECO:0007669"/>
    <property type="project" value="UniProtKB-KW"/>
</dbReference>
<evidence type="ECO:0000256" key="7">
    <source>
        <dbReference type="ARBA" id="ARBA00022801"/>
    </source>
</evidence>
<evidence type="ECO:0000313" key="15">
    <source>
        <dbReference type="EMBL" id="KAF7836394.1"/>
    </source>
</evidence>
<dbReference type="GO" id="GO:0003677">
    <property type="term" value="F:DNA binding"/>
    <property type="evidence" value="ECO:0007669"/>
    <property type="project" value="InterPro"/>
</dbReference>
<evidence type="ECO:0000256" key="4">
    <source>
        <dbReference type="ARBA" id="ARBA00022723"/>
    </source>
</evidence>
<evidence type="ECO:0000256" key="2">
    <source>
        <dbReference type="ARBA" id="ARBA00008894"/>
    </source>
</evidence>
<dbReference type="InterPro" id="IPR027417">
    <property type="entry name" value="P-loop_NTPase"/>
</dbReference>
<dbReference type="Pfam" id="PF02902">
    <property type="entry name" value="Peptidase_C48"/>
    <property type="match status" value="1"/>
</dbReference>
<feature type="region of interest" description="Disordered" evidence="12">
    <location>
        <begin position="60"/>
        <end position="81"/>
    </location>
</feature>
<dbReference type="PROSITE" id="PS50808">
    <property type="entry name" value="ZF_BED"/>
    <property type="match status" value="1"/>
</dbReference>
<comment type="caution">
    <text evidence="15">The sequence shown here is derived from an EMBL/GenBank/DDBJ whole genome shotgun (WGS) entry which is preliminary data.</text>
</comment>
<dbReference type="SUPFAM" id="SSF52058">
    <property type="entry name" value="L domain-like"/>
    <property type="match status" value="1"/>
</dbReference>
<dbReference type="AlphaFoldDB" id="A0A834X1M5"/>
<keyword evidence="16" id="KW-1185">Reference proteome</keyword>
<evidence type="ECO:0000259" key="14">
    <source>
        <dbReference type="PROSITE" id="PS50808"/>
    </source>
</evidence>
<reference evidence="15" key="1">
    <citation type="submission" date="2020-09" db="EMBL/GenBank/DDBJ databases">
        <title>Genome-Enabled Discovery of Anthraquinone Biosynthesis in Senna tora.</title>
        <authorList>
            <person name="Kang S.-H."/>
            <person name="Pandey R.P."/>
            <person name="Lee C.-M."/>
            <person name="Sim J.-S."/>
            <person name="Jeong J.-T."/>
            <person name="Choi B.-S."/>
            <person name="Jung M."/>
            <person name="Ginzburg D."/>
            <person name="Zhao K."/>
            <person name="Won S.Y."/>
            <person name="Oh T.-J."/>
            <person name="Yu Y."/>
            <person name="Kim N.-H."/>
            <person name="Lee O.R."/>
            <person name="Lee T.-H."/>
            <person name="Bashyal P."/>
            <person name="Kim T.-S."/>
            <person name="Lee W.-H."/>
            <person name="Kawkins C."/>
            <person name="Kim C.-K."/>
            <person name="Kim J.S."/>
            <person name="Ahn B.O."/>
            <person name="Rhee S.Y."/>
            <person name="Sohng J.K."/>
        </authorList>
    </citation>
    <scope>NUCLEOTIDE SEQUENCE</scope>
    <source>
        <tissue evidence="15">Leaf</tissue>
    </source>
</reference>
<dbReference type="SUPFAM" id="SSF52540">
    <property type="entry name" value="P-loop containing nucleoside triphosphate hydrolases"/>
    <property type="match status" value="1"/>
</dbReference>
<evidence type="ECO:0000259" key="13">
    <source>
        <dbReference type="PROSITE" id="PS50600"/>
    </source>
</evidence>
<dbReference type="FunFam" id="3.40.50.300:FF:001091">
    <property type="entry name" value="Probable disease resistance protein At1g61300"/>
    <property type="match status" value="1"/>
</dbReference>
<dbReference type="Gene3D" id="3.40.395.10">
    <property type="entry name" value="Adenoviral Proteinase, Chain A"/>
    <property type="match status" value="1"/>
</dbReference>
<keyword evidence="4" id="KW-0479">Metal-binding</keyword>
<accession>A0A834X1M5</accession>
<dbReference type="GO" id="GO:0008270">
    <property type="term" value="F:zinc ion binding"/>
    <property type="evidence" value="ECO:0007669"/>
    <property type="project" value="UniProtKB-KW"/>
</dbReference>
<dbReference type="PANTHER" id="PTHR33463">
    <property type="entry name" value="NB-ARC DOMAIN-CONTAINING PROTEIN-RELATED"/>
    <property type="match status" value="1"/>
</dbReference>
<dbReference type="Proteomes" id="UP000634136">
    <property type="component" value="Unassembled WGS sequence"/>
</dbReference>
<dbReference type="InterPro" id="IPR050905">
    <property type="entry name" value="Plant_NBS-LRR"/>
</dbReference>
<name>A0A834X1M5_9FABA</name>
<evidence type="ECO:0000256" key="8">
    <source>
        <dbReference type="ARBA" id="ARBA00022821"/>
    </source>
</evidence>
<evidence type="ECO:0000256" key="3">
    <source>
        <dbReference type="ARBA" id="ARBA00022670"/>
    </source>
</evidence>
<evidence type="ECO:0000256" key="1">
    <source>
        <dbReference type="ARBA" id="ARBA00005234"/>
    </source>
</evidence>
<dbReference type="PRINTS" id="PR00364">
    <property type="entry name" value="DISEASERSIST"/>
</dbReference>
<dbReference type="InterPro" id="IPR003653">
    <property type="entry name" value="Peptidase_C48_C"/>
</dbReference>
<dbReference type="OrthoDB" id="1926275at2759"/>
<evidence type="ECO:0000256" key="5">
    <source>
        <dbReference type="ARBA" id="ARBA00022741"/>
    </source>
</evidence>
<proteinExistence type="inferred from homology"/>
<evidence type="ECO:0000256" key="12">
    <source>
        <dbReference type="SAM" id="MobiDB-lite"/>
    </source>
</evidence>
<dbReference type="Pfam" id="PF23247">
    <property type="entry name" value="LRR_RPS2"/>
    <property type="match status" value="1"/>
</dbReference>
<keyword evidence="3" id="KW-0645">Protease</keyword>
<comment type="similarity">
    <text evidence="2">Belongs to the disease resistance NB-LRR family.</text>
</comment>
<dbReference type="GO" id="GO:0043531">
    <property type="term" value="F:ADP binding"/>
    <property type="evidence" value="ECO:0007669"/>
    <property type="project" value="InterPro"/>
</dbReference>
<dbReference type="InterPro" id="IPR057135">
    <property type="entry name" value="At4g27190-like_LRR"/>
</dbReference>